<evidence type="ECO:0000313" key="3">
    <source>
        <dbReference type="Proteomes" id="UP000230069"/>
    </source>
</evidence>
<keyword evidence="1" id="KW-1133">Transmembrane helix</keyword>
<evidence type="ECO:0000256" key="1">
    <source>
        <dbReference type="SAM" id="Phobius"/>
    </source>
</evidence>
<sequence>MVLSRFIFVSVVSGKIGKLVVSLFICHICSLLSTLKTSTRFSSGTHITTMILDYKAKKKKEFGTGVLVYFYLVCAMCFLASTFY</sequence>
<name>A0A2G5DB81_AQUCA</name>
<accession>A0A2G5DB81</accession>
<proteinExistence type="predicted"/>
<organism evidence="2 3">
    <name type="scientific">Aquilegia coerulea</name>
    <name type="common">Rocky mountain columbine</name>
    <dbReference type="NCBI Taxonomy" id="218851"/>
    <lineage>
        <taxon>Eukaryota</taxon>
        <taxon>Viridiplantae</taxon>
        <taxon>Streptophyta</taxon>
        <taxon>Embryophyta</taxon>
        <taxon>Tracheophyta</taxon>
        <taxon>Spermatophyta</taxon>
        <taxon>Magnoliopsida</taxon>
        <taxon>Ranunculales</taxon>
        <taxon>Ranunculaceae</taxon>
        <taxon>Thalictroideae</taxon>
        <taxon>Aquilegia</taxon>
    </lineage>
</organism>
<evidence type="ECO:0000313" key="2">
    <source>
        <dbReference type="EMBL" id="PIA40722.1"/>
    </source>
</evidence>
<keyword evidence="3" id="KW-1185">Reference proteome</keyword>
<dbReference type="Proteomes" id="UP000230069">
    <property type="component" value="Unassembled WGS sequence"/>
</dbReference>
<dbReference type="EMBL" id="KZ305041">
    <property type="protein sequence ID" value="PIA40722.1"/>
    <property type="molecule type" value="Genomic_DNA"/>
</dbReference>
<keyword evidence="1" id="KW-0472">Membrane</keyword>
<keyword evidence="1" id="KW-0812">Transmembrane</keyword>
<dbReference type="InParanoid" id="A0A2G5DB81"/>
<gene>
    <name evidence="2" type="ORF">AQUCO_02400056v1</name>
</gene>
<protein>
    <submittedName>
        <fullName evidence="2">Uncharacterized protein</fullName>
    </submittedName>
</protein>
<reference evidence="2 3" key="1">
    <citation type="submission" date="2017-09" db="EMBL/GenBank/DDBJ databases">
        <title>WGS assembly of Aquilegia coerulea Goldsmith.</title>
        <authorList>
            <person name="Hodges S."/>
            <person name="Kramer E."/>
            <person name="Nordborg M."/>
            <person name="Tomkins J."/>
            <person name="Borevitz J."/>
            <person name="Derieg N."/>
            <person name="Yan J."/>
            <person name="Mihaltcheva S."/>
            <person name="Hayes R.D."/>
            <person name="Rokhsar D."/>
        </authorList>
    </citation>
    <scope>NUCLEOTIDE SEQUENCE [LARGE SCALE GENOMIC DNA]</scope>
    <source>
        <strain evidence="3">cv. Goldsmith</strain>
    </source>
</reference>
<dbReference type="AlphaFoldDB" id="A0A2G5DB81"/>
<feature type="transmembrane region" description="Helical" evidence="1">
    <location>
        <begin position="62"/>
        <end position="83"/>
    </location>
</feature>